<protein>
    <recommendedName>
        <fullName evidence="10">Kynurenine 3-monooxygenase</fullName>
        <ecNumber evidence="10">1.14.13.9</ecNumber>
    </recommendedName>
    <alternativeName>
        <fullName evidence="10">Biosynthesis of nicotinic acid protein 4</fullName>
    </alternativeName>
    <alternativeName>
        <fullName evidence="10">Kynurenine 3-hydroxylase</fullName>
    </alternativeName>
</protein>
<organism evidence="14 15">
    <name type="scientific">Elsinoe australis</name>
    <dbReference type="NCBI Taxonomy" id="40998"/>
    <lineage>
        <taxon>Eukaryota</taxon>
        <taxon>Fungi</taxon>
        <taxon>Dikarya</taxon>
        <taxon>Ascomycota</taxon>
        <taxon>Pezizomycotina</taxon>
        <taxon>Dothideomycetes</taxon>
        <taxon>Dothideomycetidae</taxon>
        <taxon>Myriangiales</taxon>
        <taxon>Elsinoaceae</taxon>
        <taxon>Elsinoe</taxon>
    </lineage>
</organism>
<dbReference type="Pfam" id="PF01494">
    <property type="entry name" value="FAD_binding_3"/>
    <property type="match status" value="1"/>
</dbReference>
<name>A0A4U7APV1_9PEZI</name>
<feature type="region of interest" description="Disordered" evidence="11">
    <location>
        <begin position="351"/>
        <end position="391"/>
    </location>
</feature>
<feature type="domain" description="FAD-binding" evidence="13">
    <location>
        <begin position="7"/>
        <end position="347"/>
    </location>
</feature>
<dbReference type="EC" id="1.14.13.9" evidence="10"/>
<evidence type="ECO:0000256" key="1">
    <source>
        <dbReference type="ARBA" id="ARBA00001974"/>
    </source>
</evidence>
<feature type="transmembrane region" description="Helical" evidence="12">
    <location>
        <begin position="479"/>
        <end position="508"/>
    </location>
</feature>
<dbReference type="HAMAP" id="MF_01971">
    <property type="entry name" value="Kynurenine_monooxygenase"/>
    <property type="match status" value="1"/>
</dbReference>
<dbReference type="PRINTS" id="PR00420">
    <property type="entry name" value="RNGMNOXGNASE"/>
</dbReference>
<comment type="pathway">
    <text evidence="10">Cofactor biosynthesis; NAD(+) biosynthesis; quinolinate from L-kynurenine: step 1/3.</text>
</comment>
<evidence type="ECO:0000256" key="7">
    <source>
        <dbReference type="ARBA" id="ARBA00023002"/>
    </source>
</evidence>
<dbReference type="GO" id="GO:0070189">
    <property type="term" value="P:kynurenine metabolic process"/>
    <property type="evidence" value="ECO:0007669"/>
    <property type="project" value="TreeGrafter"/>
</dbReference>
<comment type="caution">
    <text evidence="14">The sequence shown here is derived from an EMBL/GenBank/DDBJ whole genome shotgun (WGS) entry which is preliminary data.</text>
</comment>
<feature type="compositionally biased region" description="Polar residues" evidence="11">
    <location>
        <begin position="351"/>
        <end position="360"/>
    </location>
</feature>
<feature type="compositionally biased region" description="Low complexity" evidence="11">
    <location>
        <begin position="364"/>
        <end position="386"/>
    </location>
</feature>
<keyword evidence="12" id="KW-0812">Transmembrane</keyword>
<dbReference type="PANTHER" id="PTHR46028:SF2">
    <property type="entry name" value="KYNURENINE 3-MONOOXYGENASE"/>
    <property type="match status" value="1"/>
</dbReference>
<gene>
    <name evidence="10" type="primary">BNA4</name>
    <name evidence="14" type="ORF">C1H76_7684</name>
</gene>
<evidence type="ECO:0000256" key="8">
    <source>
        <dbReference type="ARBA" id="ARBA00023033"/>
    </source>
</evidence>
<keyword evidence="4 10" id="KW-1000">Mitochondrion outer membrane</keyword>
<dbReference type="GO" id="GO:0005741">
    <property type="term" value="C:mitochondrial outer membrane"/>
    <property type="evidence" value="ECO:0007669"/>
    <property type="project" value="UniProtKB-SubCell"/>
</dbReference>
<evidence type="ECO:0000256" key="3">
    <source>
        <dbReference type="ARBA" id="ARBA00022642"/>
    </source>
</evidence>
<keyword evidence="7 10" id="KW-0560">Oxidoreductase</keyword>
<dbReference type="AlphaFoldDB" id="A0A4U7APV1"/>
<keyword evidence="3 10" id="KW-0662">Pyridine nucleotide biosynthesis</keyword>
<dbReference type="EMBL" id="PTQR01000100">
    <property type="protein sequence ID" value="TKX20183.1"/>
    <property type="molecule type" value="Genomic_DNA"/>
</dbReference>
<dbReference type="InterPro" id="IPR036188">
    <property type="entry name" value="FAD/NAD-bd_sf"/>
</dbReference>
<dbReference type="GO" id="GO:0004502">
    <property type="term" value="F:kynurenine 3-monooxygenase activity"/>
    <property type="evidence" value="ECO:0007669"/>
    <property type="project" value="UniProtKB-UniRule"/>
</dbReference>
<keyword evidence="8 10" id="KW-0503">Monooxygenase</keyword>
<evidence type="ECO:0000256" key="10">
    <source>
        <dbReference type="HAMAP-Rule" id="MF_03018"/>
    </source>
</evidence>
<sequence>MTNKKFVVVGAGPVGALAAIYAAQRGHDVEVYELRGDLRDPGTVPLNFTKSINLALSERGINAMRHSGRPGLLDSIMAETIPMHGRMIHGEQFGKLFDDSQQYDIYGRYISAADRGMLNKRLLDELETFPNVKLFFNHKLTGADFNTNKAWFEQRSTASNTNRAKEIEISFDLMLGCDGAHSAVRYHLMKFTRMTYSQHYIDTLWCEFHMKPSETNDFRISPNHLHIWPGKEFMFIAIPSLDKSFTCTLFLPAKHFTSLDEHPENLISFFDKNFPGVARTLISESDLQTQYKTNPHLPLISIKCNPHHYGSSAVILGDAAHAMVPFYGQGMNAGLEDVRVLFETLDAHTPSSNGHLSNGHIQIPAPSSGSSASPSSGAHTASSPGPENTTVDASTATALEAYSTIRTPQAAAICDLALQNYQEMRADVQSPLYLGRKKVEEALSKYVPALGWATQYSRVSFENVPYDEVIDRAARQGRVLGWVLGTVVAGLSVGAAWGGVIILVIIAVRERDVISGLAGTRPVA</sequence>
<evidence type="ECO:0000256" key="4">
    <source>
        <dbReference type="ARBA" id="ARBA00022787"/>
    </source>
</evidence>
<dbReference type="PANTHER" id="PTHR46028">
    <property type="entry name" value="KYNURENINE 3-MONOOXYGENASE"/>
    <property type="match status" value="1"/>
</dbReference>
<dbReference type="GO" id="GO:0043420">
    <property type="term" value="P:anthranilate metabolic process"/>
    <property type="evidence" value="ECO:0007669"/>
    <property type="project" value="UniProtKB-UniRule"/>
</dbReference>
<evidence type="ECO:0000313" key="15">
    <source>
        <dbReference type="Proteomes" id="UP000308133"/>
    </source>
</evidence>
<keyword evidence="6 10" id="KW-0521">NADP</keyword>
<keyword evidence="2 10" id="KW-0285">Flavoprotein</keyword>
<evidence type="ECO:0000259" key="13">
    <source>
        <dbReference type="Pfam" id="PF01494"/>
    </source>
</evidence>
<comment type="subcellular location">
    <subcellularLocation>
        <location evidence="10">Mitochondrion outer membrane</location>
    </subcellularLocation>
</comment>
<proteinExistence type="inferred from homology"/>
<dbReference type="SUPFAM" id="SSF51905">
    <property type="entry name" value="FAD/NAD(P)-binding domain"/>
    <property type="match status" value="1"/>
</dbReference>
<dbReference type="InterPro" id="IPR027545">
    <property type="entry name" value="Kynurenine_monooxygenase"/>
</dbReference>
<evidence type="ECO:0000256" key="11">
    <source>
        <dbReference type="SAM" id="MobiDB-lite"/>
    </source>
</evidence>
<dbReference type="GO" id="GO:0071949">
    <property type="term" value="F:FAD binding"/>
    <property type="evidence" value="ECO:0007669"/>
    <property type="project" value="InterPro"/>
</dbReference>
<dbReference type="UniPathway" id="UPA00253">
    <property type="reaction ID" value="UER00328"/>
</dbReference>
<keyword evidence="10 12" id="KW-0472">Membrane</keyword>
<reference evidence="14 15" key="1">
    <citation type="submission" date="2018-02" db="EMBL/GenBank/DDBJ databases">
        <title>Draft genome sequences of Elsinoe sp., causing black scab on jojoba.</title>
        <authorList>
            <person name="Stodart B."/>
            <person name="Jeffress S."/>
            <person name="Ash G."/>
            <person name="Arun Chinnappa K."/>
        </authorList>
    </citation>
    <scope>NUCLEOTIDE SEQUENCE [LARGE SCALE GENOMIC DNA]</scope>
    <source>
        <strain evidence="14 15">Hillstone_2</strain>
    </source>
</reference>
<comment type="catalytic activity">
    <reaction evidence="9 10">
        <text>L-kynurenine + NADPH + O2 + H(+) = 3-hydroxy-L-kynurenine + NADP(+) + H2O</text>
        <dbReference type="Rhea" id="RHEA:20545"/>
        <dbReference type="ChEBI" id="CHEBI:15377"/>
        <dbReference type="ChEBI" id="CHEBI:15378"/>
        <dbReference type="ChEBI" id="CHEBI:15379"/>
        <dbReference type="ChEBI" id="CHEBI:57783"/>
        <dbReference type="ChEBI" id="CHEBI:57959"/>
        <dbReference type="ChEBI" id="CHEBI:58125"/>
        <dbReference type="ChEBI" id="CHEBI:58349"/>
        <dbReference type="EC" id="1.14.13.9"/>
    </reaction>
</comment>
<dbReference type="GO" id="GO:0019805">
    <property type="term" value="P:quinolinate biosynthetic process"/>
    <property type="evidence" value="ECO:0007669"/>
    <property type="project" value="UniProtKB-UniRule"/>
</dbReference>
<dbReference type="GO" id="GO:0006569">
    <property type="term" value="P:L-tryptophan catabolic process"/>
    <property type="evidence" value="ECO:0007669"/>
    <property type="project" value="UniProtKB-UniRule"/>
</dbReference>
<evidence type="ECO:0000256" key="2">
    <source>
        <dbReference type="ARBA" id="ARBA00022630"/>
    </source>
</evidence>
<evidence type="ECO:0000256" key="12">
    <source>
        <dbReference type="SAM" id="Phobius"/>
    </source>
</evidence>
<keyword evidence="10" id="KW-0496">Mitochondrion</keyword>
<evidence type="ECO:0000256" key="9">
    <source>
        <dbReference type="ARBA" id="ARBA00047818"/>
    </source>
</evidence>
<dbReference type="GO" id="GO:0034354">
    <property type="term" value="P:'de novo' NAD+ biosynthetic process from L-tryptophan"/>
    <property type="evidence" value="ECO:0007669"/>
    <property type="project" value="UniProtKB-UniRule"/>
</dbReference>
<evidence type="ECO:0000256" key="6">
    <source>
        <dbReference type="ARBA" id="ARBA00022857"/>
    </source>
</evidence>
<dbReference type="Gene3D" id="3.50.50.60">
    <property type="entry name" value="FAD/NAD(P)-binding domain"/>
    <property type="match status" value="1"/>
</dbReference>
<accession>A0A4U7APV1</accession>
<keyword evidence="12" id="KW-1133">Transmembrane helix</keyword>
<comment type="function">
    <text evidence="10">Catalyzes the hydroxylation of L-kynurenine (L-Kyn) to form 3-hydroxy-L-kynurenine (L-3OHKyn). Required for synthesis of quinolinic acid.</text>
</comment>
<dbReference type="Proteomes" id="UP000308133">
    <property type="component" value="Unassembled WGS sequence"/>
</dbReference>
<dbReference type="InterPro" id="IPR002938">
    <property type="entry name" value="FAD-bd"/>
</dbReference>
<comment type="similarity">
    <text evidence="10">Belongs to the aromatic-ring hydroxylase family. KMO subfamily.</text>
</comment>
<keyword evidence="5 10" id="KW-0274">FAD</keyword>
<evidence type="ECO:0000313" key="14">
    <source>
        <dbReference type="EMBL" id="TKX20183.1"/>
    </source>
</evidence>
<comment type="cofactor">
    <cofactor evidence="1 10">
        <name>FAD</name>
        <dbReference type="ChEBI" id="CHEBI:57692"/>
    </cofactor>
</comment>
<evidence type="ECO:0000256" key="5">
    <source>
        <dbReference type="ARBA" id="ARBA00022827"/>
    </source>
</evidence>